<dbReference type="InterPro" id="IPR050271">
    <property type="entry name" value="UDP-glycosyltransferase"/>
</dbReference>
<evidence type="ECO:0000313" key="9">
    <source>
        <dbReference type="WBParaSite" id="HPLM_0000066501-mRNA-1"/>
    </source>
</evidence>
<dbReference type="PANTHER" id="PTHR48043">
    <property type="entry name" value="EG:EG0003.4 PROTEIN-RELATED"/>
    <property type="match status" value="1"/>
</dbReference>
<dbReference type="OrthoDB" id="5835829at2759"/>
<keyword evidence="8" id="KW-1185">Reference proteome</keyword>
<dbReference type="Proteomes" id="UP000268014">
    <property type="component" value="Unassembled WGS sequence"/>
</dbReference>
<dbReference type="AlphaFoldDB" id="A0A0N4VTP8"/>
<dbReference type="EMBL" id="UZAF01000561">
    <property type="protein sequence ID" value="VDO06032.1"/>
    <property type="molecule type" value="Genomic_DNA"/>
</dbReference>
<evidence type="ECO:0000256" key="4">
    <source>
        <dbReference type="ARBA" id="ARBA00022679"/>
    </source>
</evidence>
<keyword evidence="3" id="KW-0328">Glycosyltransferase</keyword>
<sequence length="367" mass="41668">MNSKIYLKIMKTLSGRLLAVVPTVLHFEQDYKPKHKLKLLTEQRSLLPWPSQSSGVGPMAHPQFECHLLIHLPKSHYRHHDAKEMGLWNLASDSVIDRMSIVMTFTESQLEMCEYLLRDNNTINLLRDEKFDVGISEIFALCGFGIFELANIPNLVGASAVGVVDTMNEFIDVPLMPSFMPSSQESEPAVIPTAIPDVKASMSNEAKKTNIIVSAFLSSYGEDMSFQQRFVNFFLHGGVSMASQLIRFRYERIFTKYGLYSGLREFISARINYVLSNSDEFLDFSWPKSDKLVHIGGITLPKTATLEEKFRLIMERHDRRGVILISFGSSVPTVQQGKPRKSCLSAERYLVLPYLNRIAAKMSEDRM</sequence>
<evidence type="ECO:0000256" key="2">
    <source>
        <dbReference type="ARBA" id="ARBA00012544"/>
    </source>
</evidence>
<evidence type="ECO:0000313" key="7">
    <source>
        <dbReference type="EMBL" id="VDO06032.1"/>
    </source>
</evidence>
<dbReference type="SUPFAM" id="SSF53756">
    <property type="entry name" value="UDP-Glycosyltransferase/glycogen phosphorylase"/>
    <property type="match status" value="1"/>
</dbReference>
<dbReference type="WBParaSite" id="HPLM_0000066501-mRNA-1">
    <property type="protein sequence ID" value="HPLM_0000066501-mRNA-1"/>
    <property type="gene ID" value="HPLM_0000066501"/>
</dbReference>
<dbReference type="Pfam" id="PF00201">
    <property type="entry name" value="UDPGT"/>
    <property type="match status" value="2"/>
</dbReference>
<name>A0A0N4VTP8_HAEPC</name>
<dbReference type="STRING" id="6290.A0A0N4VTP8"/>
<proteinExistence type="inferred from homology"/>
<reference evidence="9" key="1">
    <citation type="submission" date="2017-02" db="UniProtKB">
        <authorList>
            <consortium name="WormBaseParasite"/>
        </authorList>
    </citation>
    <scope>IDENTIFICATION</scope>
</reference>
<accession>A0A0N4VTP8</accession>
<keyword evidence="4" id="KW-0808">Transferase</keyword>
<evidence type="ECO:0000256" key="5">
    <source>
        <dbReference type="ARBA" id="ARBA00022729"/>
    </source>
</evidence>
<dbReference type="PANTHER" id="PTHR48043:SF145">
    <property type="entry name" value="FI06409P-RELATED"/>
    <property type="match status" value="1"/>
</dbReference>
<evidence type="ECO:0000313" key="8">
    <source>
        <dbReference type="Proteomes" id="UP000268014"/>
    </source>
</evidence>
<dbReference type="GO" id="GO:0015020">
    <property type="term" value="F:glucuronosyltransferase activity"/>
    <property type="evidence" value="ECO:0007669"/>
    <property type="project" value="UniProtKB-EC"/>
</dbReference>
<comment type="catalytic activity">
    <reaction evidence="6">
        <text>glucuronate acceptor + UDP-alpha-D-glucuronate = acceptor beta-D-glucuronoside + UDP + H(+)</text>
        <dbReference type="Rhea" id="RHEA:21032"/>
        <dbReference type="ChEBI" id="CHEBI:15378"/>
        <dbReference type="ChEBI" id="CHEBI:58052"/>
        <dbReference type="ChEBI" id="CHEBI:58223"/>
        <dbReference type="ChEBI" id="CHEBI:132367"/>
        <dbReference type="ChEBI" id="CHEBI:132368"/>
        <dbReference type="EC" id="2.4.1.17"/>
    </reaction>
</comment>
<keyword evidence="5" id="KW-0732">Signal</keyword>
<evidence type="ECO:0000256" key="6">
    <source>
        <dbReference type="ARBA" id="ARBA00047475"/>
    </source>
</evidence>
<dbReference type="EC" id="2.4.1.17" evidence="2"/>
<evidence type="ECO:0000256" key="1">
    <source>
        <dbReference type="ARBA" id="ARBA00009995"/>
    </source>
</evidence>
<evidence type="ECO:0000256" key="3">
    <source>
        <dbReference type="ARBA" id="ARBA00022676"/>
    </source>
</evidence>
<reference evidence="7 8" key="2">
    <citation type="submission" date="2018-11" db="EMBL/GenBank/DDBJ databases">
        <authorList>
            <consortium name="Pathogen Informatics"/>
        </authorList>
    </citation>
    <scope>NUCLEOTIDE SEQUENCE [LARGE SCALE GENOMIC DNA]</scope>
    <source>
        <strain evidence="7 8">MHpl1</strain>
    </source>
</reference>
<organism evidence="9">
    <name type="scientific">Haemonchus placei</name>
    <name type="common">Barber's pole worm</name>
    <dbReference type="NCBI Taxonomy" id="6290"/>
    <lineage>
        <taxon>Eukaryota</taxon>
        <taxon>Metazoa</taxon>
        <taxon>Ecdysozoa</taxon>
        <taxon>Nematoda</taxon>
        <taxon>Chromadorea</taxon>
        <taxon>Rhabditida</taxon>
        <taxon>Rhabditina</taxon>
        <taxon>Rhabditomorpha</taxon>
        <taxon>Strongyloidea</taxon>
        <taxon>Trichostrongylidae</taxon>
        <taxon>Haemonchus</taxon>
    </lineage>
</organism>
<comment type="similarity">
    <text evidence="1">Belongs to the UDP-glycosyltransferase family.</text>
</comment>
<protein>
    <recommendedName>
        <fullName evidence="2">glucuronosyltransferase</fullName>
        <ecNumber evidence="2">2.4.1.17</ecNumber>
    </recommendedName>
</protein>
<dbReference type="InterPro" id="IPR002213">
    <property type="entry name" value="UDP_glucos_trans"/>
</dbReference>
<gene>
    <name evidence="7" type="ORF">HPLM_LOCUS666</name>
</gene>